<comment type="caution">
    <text evidence="2">The sequence shown here is derived from an EMBL/GenBank/DDBJ whole genome shotgun (WGS) entry which is preliminary data.</text>
</comment>
<accession>A0A1B7X8C0</accession>
<feature type="domain" description="Phage-like element PBSX protein XkdF" evidence="1">
    <location>
        <begin position="21"/>
        <end position="126"/>
    </location>
</feature>
<dbReference type="InterPro" id="IPR027924">
    <property type="entry name" value="XkdF"/>
</dbReference>
<dbReference type="AlphaFoldDB" id="A0A1B7X8C0"/>
<dbReference type="EMBL" id="LJOW01000002">
    <property type="protein sequence ID" value="OBQ45631.1"/>
    <property type="molecule type" value="Genomic_DNA"/>
</dbReference>
<dbReference type="Pfam" id="PF14550">
    <property type="entry name" value="Peptidase_S78_2"/>
    <property type="match status" value="1"/>
</dbReference>
<reference evidence="2 3" key="1">
    <citation type="submission" date="2015-09" db="EMBL/GenBank/DDBJ databases">
        <title>Aphanizomenon flos-aquae WA102.</title>
        <authorList>
            <person name="Driscoll C."/>
        </authorList>
    </citation>
    <scope>NUCLEOTIDE SEQUENCE [LARGE SCALE GENOMIC DNA]</scope>
    <source>
        <strain evidence="2">WA102</strain>
    </source>
</reference>
<protein>
    <recommendedName>
        <fullName evidence="1">Phage-like element PBSX protein XkdF domain-containing protein</fullName>
    </recommendedName>
</protein>
<evidence type="ECO:0000313" key="2">
    <source>
        <dbReference type="EMBL" id="OBQ45631.1"/>
    </source>
</evidence>
<proteinExistence type="predicted"/>
<evidence type="ECO:0000313" key="3">
    <source>
        <dbReference type="Proteomes" id="UP000092093"/>
    </source>
</evidence>
<gene>
    <name evidence="2" type="ORF">AN484_01295</name>
</gene>
<organism evidence="2 3">
    <name type="scientific">Aphanizomenon flos-aquae WA102</name>
    <dbReference type="NCBI Taxonomy" id="1710896"/>
    <lineage>
        <taxon>Bacteria</taxon>
        <taxon>Bacillati</taxon>
        <taxon>Cyanobacteriota</taxon>
        <taxon>Cyanophyceae</taxon>
        <taxon>Nostocales</taxon>
        <taxon>Aphanizomenonaceae</taxon>
        <taxon>Aphanizomenon</taxon>
    </lineage>
</organism>
<evidence type="ECO:0000259" key="1">
    <source>
        <dbReference type="Pfam" id="PF14550"/>
    </source>
</evidence>
<dbReference type="Proteomes" id="UP000092093">
    <property type="component" value="Unassembled WGS sequence"/>
</dbReference>
<sequence>MIISKAHWNSDGDNIRLSMPLTKVDKERRIVSGFASLDNVDKQDDIVTAEASMSAFAKFRGNIREMHQPVAVGKMVDFKEDKYFDPETKKFYKGVFVSAYVSKGAQDTWEKVLDGTLTGFSIGGRMNKWDDAYDEKADKTIRVIKEYDLVELSLVDSPANQFANIVSVEKVDGVDVIKGDSTVLENVFYDKENGIVIASENESELSPITGEQMENIGFVEKTDSEKTNMIKFLVDSAKGINTSKINKEVQPMTANTETVAEVIETEAPVEVEKSEVAPEVDAVVEAPTEEVAKADEAVASEEVAKSEETPAVDVVEEVTEVSKSDEAVVDSVAEIKNTLESAFSDLVSTVKSLQAEVEMLKSTKVDVETAKTSFEAVAKDIAAATNTFNEFGKRVELVEQDTAFRKSGDLGEIVQNQPETVEKSLWGGSFLKTADLFN</sequence>
<name>A0A1B7X8C0_APHFL</name>